<sequence length="107" mass="11955">MLDGEVVFPNNARSLRWVQHLFEELWHLAATYACVSVWRGIWMFVDEWLEDDMTAFALLAIGSFLLLQCLYAANNVLTRGVSVDGRGVAFDIAFLAELLTTPSSGLS</sequence>
<evidence type="ECO:0000313" key="1">
    <source>
        <dbReference type="EMBL" id="KAH6926958.1"/>
    </source>
</evidence>
<comment type="caution">
    <text evidence="1">The sequence shown here is derived from an EMBL/GenBank/DDBJ whole genome shotgun (WGS) entry which is preliminary data.</text>
</comment>
<dbReference type="EMBL" id="CM023487">
    <property type="protein sequence ID" value="KAH6926958.1"/>
    <property type="molecule type" value="Genomic_DNA"/>
</dbReference>
<keyword evidence="2" id="KW-1185">Reference proteome</keyword>
<reference evidence="1" key="1">
    <citation type="submission" date="2020-05" db="EMBL/GenBank/DDBJ databases">
        <title>Large-scale comparative analyses of tick genomes elucidate their genetic diversity and vector capacities.</title>
        <authorList>
            <person name="Jia N."/>
            <person name="Wang J."/>
            <person name="Shi W."/>
            <person name="Du L."/>
            <person name="Sun Y."/>
            <person name="Zhan W."/>
            <person name="Jiang J."/>
            <person name="Wang Q."/>
            <person name="Zhang B."/>
            <person name="Ji P."/>
            <person name="Sakyi L.B."/>
            <person name="Cui X."/>
            <person name="Yuan T."/>
            <person name="Jiang B."/>
            <person name="Yang W."/>
            <person name="Lam T.T.-Y."/>
            <person name="Chang Q."/>
            <person name="Ding S."/>
            <person name="Wang X."/>
            <person name="Zhu J."/>
            <person name="Ruan X."/>
            <person name="Zhao L."/>
            <person name="Wei J."/>
            <person name="Que T."/>
            <person name="Du C."/>
            <person name="Cheng J."/>
            <person name="Dai P."/>
            <person name="Han X."/>
            <person name="Huang E."/>
            <person name="Gao Y."/>
            <person name="Liu J."/>
            <person name="Shao H."/>
            <person name="Ye R."/>
            <person name="Li L."/>
            <person name="Wei W."/>
            <person name="Wang X."/>
            <person name="Wang C."/>
            <person name="Yang T."/>
            <person name="Huo Q."/>
            <person name="Li W."/>
            <person name="Guo W."/>
            <person name="Chen H."/>
            <person name="Zhou L."/>
            <person name="Ni X."/>
            <person name="Tian J."/>
            <person name="Zhou Y."/>
            <person name="Sheng Y."/>
            <person name="Liu T."/>
            <person name="Pan Y."/>
            <person name="Xia L."/>
            <person name="Li J."/>
            <person name="Zhao F."/>
            <person name="Cao W."/>
        </authorList>
    </citation>
    <scope>NUCLEOTIDE SEQUENCE</scope>
    <source>
        <strain evidence="1">Hyas-2018</strain>
    </source>
</reference>
<protein>
    <submittedName>
        <fullName evidence="1">Uncharacterized protein</fullName>
    </submittedName>
</protein>
<accession>A0ACB7RZW4</accession>
<gene>
    <name evidence="1" type="ORF">HPB50_024295</name>
</gene>
<proteinExistence type="predicted"/>
<evidence type="ECO:0000313" key="2">
    <source>
        <dbReference type="Proteomes" id="UP000821845"/>
    </source>
</evidence>
<name>A0ACB7RZW4_HYAAI</name>
<organism evidence="1 2">
    <name type="scientific">Hyalomma asiaticum</name>
    <name type="common">Tick</name>
    <dbReference type="NCBI Taxonomy" id="266040"/>
    <lineage>
        <taxon>Eukaryota</taxon>
        <taxon>Metazoa</taxon>
        <taxon>Ecdysozoa</taxon>
        <taxon>Arthropoda</taxon>
        <taxon>Chelicerata</taxon>
        <taxon>Arachnida</taxon>
        <taxon>Acari</taxon>
        <taxon>Parasitiformes</taxon>
        <taxon>Ixodida</taxon>
        <taxon>Ixodoidea</taxon>
        <taxon>Ixodidae</taxon>
        <taxon>Hyalomminae</taxon>
        <taxon>Hyalomma</taxon>
    </lineage>
</organism>
<dbReference type="Proteomes" id="UP000821845">
    <property type="component" value="Chromosome 7"/>
</dbReference>